<name>A0A9D9MZ53_9BACT</name>
<proteinExistence type="predicted"/>
<sequence length="248" mass="27484">MGLFRKKKQEDVSVGTVAPDRRPEDAAAGLVPDMLQAENHAEADQATDVYTPGANATADQAAADQAAADQVAAEDQAADGQGITVDDMFKFLKKEGFLPHKDESDETSIEFKYQGTAMRMEISDGDYIRLMTFLTLDPDDVNYFDILIASSQVMLELRMVKVMVGEKWILFSIETLSSSIEEFAGFFIRYLDILMAALSKHREVYSGYQESRKGGDGNSQESEDEEESPLDRILQEVVASQANNPMKN</sequence>
<dbReference type="EMBL" id="JADIMK010000020">
    <property type="protein sequence ID" value="MBO8455266.1"/>
    <property type="molecule type" value="Genomic_DNA"/>
</dbReference>
<reference evidence="2" key="1">
    <citation type="submission" date="2020-10" db="EMBL/GenBank/DDBJ databases">
        <authorList>
            <person name="Gilroy R."/>
        </authorList>
    </citation>
    <scope>NUCLEOTIDE SEQUENCE</scope>
    <source>
        <strain evidence="2">B1-3475</strain>
    </source>
</reference>
<organism evidence="2 3">
    <name type="scientific">Candidatus Cryptobacteroides intestinigallinarum</name>
    <dbReference type="NCBI Taxonomy" id="2840767"/>
    <lineage>
        <taxon>Bacteria</taxon>
        <taxon>Pseudomonadati</taxon>
        <taxon>Bacteroidota</taxon>
        <taxon>Bacteroidia</taxon>
        <taxon>Bacteroidales</taxon>
        <taxon>Candidatus Cryptobacteroides</taxon>
    </lineage>
</organism>
<feature type="compositionally biased region" description="Polar residues" evidence="1">
    <location>
        <begin position="238"/>
        <end position="248"/>
    </location>
</feature>
<reference evidence="2" key="2">
    <citation type="journal article" date="2021" name="PeerJ">
        <title>Extensive microbial diversity within the chicken gut microbiome revealed by metagenomics and culture.</title>
        <authorList>
            <person name="Gilroy R."/>
            <person name="Ravi A."/>
            <person name="Getino M."/>
            <person name="Pursley I."/>
            <person name="Horton D.L."/>
            <person name="Alikhan N.F."/>
            <person name="Baker D."/>
            <person name="Gharbi K."/>
            <person name="Hall N."/>
            <person name="Watson M."/>
            <person name="Adriaenssens E.M."/>
            <person name="Foster-Nyarko E."/>
            <person name="Jarju S."/>
            <person name="Secka A."/>
            <person name="Antonio M."/>
            <person name="Oren A."/>
            <person name="Chaudhuri R.R."/>
            <person name="La Ragione R."/>
            <person name="Hildebrand F."/>
            <person name="Pallen M.J."/>
        </authorList>
    </citation>
    <scope>NUCLEOTIDE SEQUENCE</scope>
    <source>
        <strain evidence="2">B1-3475</strain>
    </source>
</reference>
<accession>A0A9D9MZ53</accession>
<feature type="region of interest" description="Disordered" evidence="1">
    <location>
        <begin position="1"/>
        <end position="28"/>
    </location>
</feature>
<evidence type="ECO:0000313" key="3">
    <source>
        <dbReference type="Proteomes" id="UP000823617"/>
    </source>
</evidence>
<dbReference type="Proteomes" id="UP000823617">
    <property type="component" value="Unassembled WGS sequence"/>
</dbReference>
<gene>
    <name evidence="2" type="ORF">IAC08_02535</name>
</gene>
<dbReference type="AlphaFoldDB" id="A0A9D9MZ53"/>
<evidence type="ECO:0000256" key="1">
    <source>
        <dbReference type="SAM" id="MobiDB-lite"/>
    </source>
</evidence>
<evidence type="ECO:0000313" key="2">
    <source>
        <dbReference type="EMBL" id="MBO8455266.1"/>
    </source>
</evidence>
<feature type="region of interest" description="Disordered" evidence="1">
    <location>
        <begin position="209"/>
        <end position="248"/>
    </location>
</feature>
<comment type="caution">
    <text evidence="2">The sequence shown here is derived from an EMBL/GenBank/DDBJ whole genome shotgun (WGS) entry which is preliminary data.</text>
</comment>
<protein>
    <submittedName>
        <fullName evidence="2">Uncharacterized protein</fullName>
    </submittedName>
</protein>